<dbReference type="SUPFAM" id="SSF53218">
    <property type="entry name" value="Molybdenum cofactor biosynthesis proteins"/>
    <property type="match status" value="1"/>
</dbReference>
<dbReference type="SMART" id="SM00852">
    <property type="entry name" value="MoCF_biosynth"/>
    <property type="match status" value="1"/>
</dbReference>
<dbReference type="Gene3D" id="3.40.980.10">
    <property type="entry name" value="MoaB/Mog-like domain"/>
    <property type="match status" value="1"/>
</dbReference>
<evidence type="ECO:0000313" key="2">
    <source>
        <dbReference type="EMBL" id="KND00248.1"/>
    </source>
</evidence>
<dbReference type="InterPro" id="IPR036425">
    <property type="entry name" value="MoaB/Mog-like_dom_sf"/>
</dbReference>
<reference evidence="2 3" key="1">
    <citation type="submission" date="2009-08" db="EMBL/GenBank/DDBJ databases">
        <title>The Genome Sequence of Spizellomyces punctatus strain DAOM BR117.</title>
        <authorList>
            <consortium name="The Broad Institute Genome Sequencing Platform"/>
            <person name="Russ C."/>
            <person name="Cuomo C."/>
            <person name="Shea T."/>
            <person name="Young S.K."/>
            <person name="Zeng Q."/>
            <person name="Koehrsen M."/>
            <person name="Haas B."/>
            <person name="Borodovsky M."/>
            <person name="Guigo R."/>
            <person name="Alvarado L."/>
            <person name="Berlin A."/>
            <person name="Bochicchio J."/>
            <person name="Borenstein D."/>
            <person name="Chapman S."/>
            <person name="Chen Z."/>
            <person name="Engels R."/>
            <person name="Freedman E."/>
            <person name="Gellesch M."/>
            <person name="Goldberg J."/>
            <person name="Griggs A."/>
            <person name="Gujja S."/>
            <person name="Heiman D."/>
            <person name="Hepburn T."/>
            <person name="Howarth C."/>
            <person name="Jen D."/>
            <person name="Larson L."/>
            <person name="Lewis B."/>
            <person name="Mehta T."/>
            <person name="Park D."/>
            <person name="Pearson M."/>
            <person name="Roberts A."/>
            <person name="Saif S."/>
            <person name="Shenoy N."/>
            <person name="Sisk P."/>
            <person name="Stolte C."/>
            <person name="Sykes S."/>
            <person name="Thomson T."/>
            <person name="Walk T."/>
            <person name="White J."/>
            <person name="Yandava C."/>
            <person name="Burger G."/>
            <person name="Gray M.W."/>
            <person name="Holland P.W.H."/>
            <person name="King N."/>
            <person name="Lang F.B.F."/>
            <person name="Roger A.J."/>
            <person name="Ruiz-Trillo I."/>
            <person name="Lander E."/>
            <person name="Nusbaum C."/>
        </authorList>
    </citation>
    <scope>NUCLEOTIDE SEQUENCE [LARGE SCALE GENOMIC DNA]</scope>
    <source>
        <strain evidence="2 3">DAOM BR117</strain>
    </source>
</reference>
<dbReference type="eggNOG" id="KOG2644">
    <property type="taxonomic scope" value="Eukaryota"/>
</dbReference>
<dbReference type="OrthoDB" id="448496at2759"/>
<dbReference type="PANTHER" id="PTHR47675:SF1">
    <property type="entry name" value="MOLYBDOPTERIN BINDING DOMAIN PROTEIN (AFU_ORTHOLOGUE AFUA_5G11210)"/>
    <property type="match status" value="1"/>
</dbReference>
<dbReference type="GO" id="GO:0042726">
    <property type="term" value="P:flavin-containing compound metabolic process"/>
    <property type="evidence" value="ECO:0007669"/>
    <property type="project" value="TreeGrafter"/>
</dbReference>
<name>A0A0L0HGN6_SPIPD</name>
<dbReference type="InterPro" id="IPR001453">
    <property type="entry name" value="MoaB/Mog_dom"/>
</dbReference>
<protein>
    <submittedName>
        <fullName evidence="2">Molybdenum cofactor synthesis domain-containing protein</fullName>
    </submittedName>
</protein>
<dbReference type="STRING" id="645134.A0A0L0HGN6"/>
<dbReference type="RefSeq" id="XP_016608287.1">
    <property type="nucleotide sequence ID" value="XM_016752816.1"/>
</dbReference>
<sequence length="317" mass="35579">MQRAISRLTSLRGQLTTPVAVSYSSCRTFSGIPKSETNSQSVACLIIGDEILNGKTHDTNSNYLAKKCFDFGLDLRRIQVVPDVEQDIIESVRELSRQYHWVFTSGGIGPTHDDITYQSIAKAFDLPLAYHEPTLEKMRMIMPLTLVDGKSRTNPAPLVMTEARKRMALLPVDPNGEERTRVVFPSTQLWVPLVIVNQNVHILPGVPKLFRVLIDRYFETHVRPTLSLPSYSRVLIGTSLFEGDIAPILTDIQEKVQLEGIKIGSYPRWRPGGVRVDEGNVRVVVSLLGRDKEALDKWGKVVAQKIQGVYVENIDTE</sequence>
<dbReference type="VEuPathDB" id="FungiDB:SPPG_04579"/>
<dbReference type="OMA" id="MARMPRG"/>
<dbReference type="Pfam" id="PF00994">
    <property type="entry name" value="MoCF_biosynth"/>
    <property type="match status" value="1"/>
</dbReference>
<dbReference type="Proteomes" id="UP000053201">
    <property type="component" value="Unassembled WGS sequence"/>
</dbReference>
<dbReference type="GeneID" id="27688021"/>
<feature type="domain" description="MoaB/Mog" evidence="1">
    <location>
        <begin position="43"/>
        <end position="225"/>
    </location>
</feature>
<dbReference type="Pfam" id="PF24102">
    <property type="entry name" value="FLAD1_M"/>
    <property type="match status" value="1"/>
</dbReference>
<dbReference type="InParanoid" id="A0A0L0HGN6"/>
<keyword evidence="3" id="KW-1185">Reference proteome</keyword>
<dbReference type="InterPro" id="IPR056596">
    <property type="entry name" value="FLAD1_M"/>
</dbReference>
<organism evidence="2 3">
    <name type="scientific">Spizellomyces punctatus (strain DAOM BR117)</name>
    <dbReference type="NCBI Taxonomy" id="645134"/>
    <lineage>
        <taxon>Eukaryota</taxon>
        <taxon>Fungi</taxon>
        <taxon>Fungi incertae sedis</taxon>
        <taxon>Chytridiomycota</taxon>
        <taxon>Chytridiomycota incertae sedis</taxon>
        <taxon>Chytridiomycetes</taxon>
        <taxon>Spizellomycetales</taxon>
        <taxon>Spizellomycetaceae</taxon>
        <taxon>Spizellomyces</taxon>
    </lineage>
</organism>
<evidence type="ECO:0000313" key="3">
    <source>
        <dbReference type="Proteomes" id="UP000053201"/>
    </source>
</evidence>
<dbReference type="PANTHER" id="PTHR47675">
    <property type="entry name" value="MOLYBDOPTERIN BINDING DOMAIN PROTEIN (AFU_ORTHOLOGUE AFUA_5G11210)"/>
    <property type="match status" value="1"/>
</dbReference>
<gene>
    <name evidence="2" type="ORF">SPPG_04579</name>
</gene>
<dbReference type="AlphaFoldDB" id="A0A0L0HGN6"/>
<dbReference type="CDD" id="cd00885">
    <property type="entry name" value="cinA"/>
    <property type="match status" value="1"/>
</dbReference>
<evidence type="ECO:0000259" key="1">
    <source>
        <dbReference type="SMART" id="SM00852"/>
    </source>
</evidence>
<dbReference type="EMBL" id="KQ257456">
    <property type="protein sequence ID" value="KND00248.1"/>
    <property type="molecule type" value="Genomic_DNA"/>
</dbReference>
<proteinExistence type="predicted"/>
<accession>A0A0L0HGN6</accession>
<dbReference type="GO" id="GO:0047884">
    <property type="term" value="F:FAD diphosphatase activity"/>
    <property type="evidence" value="ECO:0007669"/>
    <property type="project" value="TreeGrafter"/>
</dbReference>